<proteinExistence type="predicted"/>
<keyword evidence="2" id="KW-1185">Reference proteome</keyword>
<dbReference type="EMBL" id="JAUCGM010000971">
    <property type="protein sequence ID" value="MDM8563929.1"/>
    <property type="molecule type" value="Genomic_DNA"/>
</dbReference>
<gene>
    <name evidence="1" type="ORF">QUF54_11305</name>
</gene>
<sequence>MEILYLAQAKKITVDLAEVITLISNSPNYTLVPIDTDVVLAAATVDDVPELHDRILVGTAKHLQVPILTSDKIITQSSHVQTVWK</sequence>
<name>A0ABT7VWH4_9GAMM</name>
<accession>A0ABT7VWH4</accession>
<dbReference type="Proteomes" id="UP001171945">
    <property type="component" value="Unassembled WGS sequence"/>
</dbReference>
<evidence type="ECO:0008006" key="3">
    <source>
        <dbReference type="Google" id="ProtNLM"/>
    </source>
</evidence>
<reference evidence="1" key="1">
    <citation type="submission" date="2023-06" db="EMBL/GenBank/DDBJ databases">
        <title>Uncultivated large filamentous bacteria from sulfidic sediments reveal new species and different genomic features in energy metabolism and defense.</title>
        <authorList>
            <person name="Fonseca A."/>
        </authorList>
    </citation>
    <scope>NUCLEOTIDE SEQUENCE</scope>
    <source>
        <strain evidence="1">HSG4</strain>
    </source>
</reference>
<dbReference type="SUPFAM" id="SSF88723">
    <property type="entry name" value="PIN domain-like"/>
    <property type="match status" value="1"/>
</dbReference>
<evidence type="ECO:0000313" key="1">
    <source>
        <dbReference type="EMBL" id="MDM8563929.1"/>
    </source>
</evidence>
<protein>
    <recommendedName>
        <fullName evidence="3">PIN domain-containing protein</fullName>
    </recommendedName>
</protein>
<evidence type="ECO:0000313" key="2">
    <source>
        <dbReference type="Proteomes" id="UP001171945"/>
    </source>
</evidence>
<organism evidence="1 2">
    <name type="scientific">Candidatus Marithioploca araucensis</name>
    <dbReference type="NCBI Taxonomy" id="70273"/>
    <lineage>
        <taxon>Bacteria</taxon>
        <taxon>Pseudomonadati</taxon>
        <taxon>Pseudomonadota</taxon>
        <taxon>Gammaproteobacteria</taxon>
        <taxon>Thiotrichales</taxon>
        <taxon>Thiotrichaceae</taxon>
        <taxon>Candidatus Marithioploca</taxon>
    </lineage>
</organism>
<comment type="caution">
    <text evidence="1">The sequence shown here is derived from an EMBL/GenBank/DDBJ whole genome shotgun (WGS) entry which is preliminary data.</text>
</comment>
<dbReference type="InterPro" id="IPR029060">
    <property type="entry name" value="PIN-like_dom_sf"/>
</dbReference>